<protein>
    <submittedName>
        <fullName evidence="3">Serine hydrolase</fullName>
    </submittedName>
</protein>
<evidence type="ECO:0000256" key="1">
    <source>
        <dbReference type="SAM" id="Phobius"/>
    </source>
</evidence>
<dbReference type="InterPro" id="IPR050789">
    <property type="entry name" value="Diverse_Enzym_Activities"/>
</dbReference>
<dbReference type="EMBL" id="JAAWWK010000001">
    <property type="protein sequence ID" value="NKI15881.1"/>
    <property type="molecule type" value="Genomic_DNA"/>
</dbReference>
<dbReference type="GO" id="GO:0016787">
    <property type="term" value="F:hydrolase activity"/>
    <property type="evidence" value="ECO:0007669"/>
    <property type="project" value="UniProtKB-KW"/>
</dbReference>
<evidence type="ECO:0000313" key="3">
    <source>
        <dbReference type="EMBL" id="NKI15881.1"/>
    </source>
</evidence>
<accession>A0ABX1GAA2</accession>
<evidence type="ECO:0000313" key="4">
    <source>
        <dbReference type="Proteomes" id="UP000765845"/>
    </source>
</evidence>
<dbReference type="Pfam" id="PF00144">
    <property type="entry name" value="Beta-lactamase"/>
    <property type="match status" value="1"/>
</dbReference>
<organism evidence="3 4">
    <name type="scientific">Spongiibacter thalassae</name>
    <dbReference type="NCBI Taxonomy" id="2721624"/>
    <lineage>
        <taxon>Bacteria</taxon>
        <taxon>Pseudomonadati</taxon>
        <taxon>Pseudomonadota</taxon>
        <taxon>Gammaproteobacteria</taxon>
        <taxon>Cellvibrionales</taxon>
        <taxon>Spongiibacteraceae</taxon>
        <taxon>Spongiibacter</taxon>
    </lineage>
</organism>
<dbReference type="PANTHER" id="PTHR43283:SF14">
    <property type="entry name" value="BLL8153 PROTEIN"/>
    <property type="match status" value="1"/>
</dbReference>
<keyword evidence="3" id="KW-0378">Hydrolase</keyword>
<feature type="transmembrane region" description="Helical" evidence="1">
    <location>
        <begin position="6"/>
        <end position="25"/>
    </location>
</feature>
<reference evidence="3 4" key="1">
    <citation type="submission" date="2020-04" db="EMBL/GenBank/DDBJ databases">
        <authorList>
            <person name="Yoon J."/>
        </authorList>
    </citation>
    <scope>NUCLEOTIDE SEQUENCE [LARGE SCALE GENOMIC DNA]</scope>
    <source>
        <strain evidence="3 4">KMU-166</strain>
    </source>
</reference>
<keyword evidence="1" id="KW-0472">Membrane</keyword>
<dbReference type="RefSeq" id="WP_168448438.1">
    <property type="nucleotide sequence ID" value="NZ_JAAWWK010000001.1"/>
</dbReference>
<comment type="caution">
    <text evidence="3">The sequence shown here is derived from an EMBL/GenBank/DDBJ whole genome shotgun (WGS) entry which is preliminary data.</text>
</comment>
<evidence type="ECO:0000259" key="2">
    <source>
        <dbReference type="Pfam" id="PF00144"/>
    </source>
</evidence>
<dbReference type="Gene3D" id="3.40.710.10">
    <property type="entry name" value="DD-peptidase/beta-lactamase superfamily"/>
    <property type="match status" value="1"/>
</dbReference>
<proteinExistence type="predicted"/>
<sequence>MNPIKILLAVVAVMLVGAGIYYAPIIDRLYFSVTMEDEASMAENLRIADTKYRTHIIPRSSNPEAFPKQLKKDVLPESFINHGKAISSADFLKESRPTGLLVIKDGQVIYENYWQGLKESDRQFAFSVAKSMTSVLVGMAIGDGLIDDVNDPVVKYLPHFKGSAWDQATIANALEMSSGVDFDEDYSRTDTDMRRFQIDFVLDKPVEPFLLSLDSAGPPGVKQGYNSMETQLLGFVLRSVIGDRTLADYMHEKLWEPLGAQDDASWTTDVTGMEITIGGLSMSLRDLAKVGQLFLQRGQWKGEQLIPEFWVLESTTPSKPYQMPGRDNPLSEKPFGYGYLWWTPVDPSGREYYASGLYGQYLFVNEEKGLVIAMYNANINFNQDPDGWKERYEDFFQAIAQAL</sequence>
<keyword evidence="1" id="KW-0812">Transmembrane</keyword>
<dbReference type="SUPFAM" id="SSF56601">
    <property type="entry name" value="beta-lactamase/transpeptidase-like"/>
    <property type="match status" value="1"/>
</dbReference>
<dbReference type="InterPro" id="IPR012338">
    <property type="entry name" value="Beta-lactam/transpept-like"/>
</dbReference>
<keyword evidence="4" id="KW-1185">Reference proteome</keyword>
<keyword evidence="1" id="KW-1133">Transmembrane helix</keyword>
<dbReference type="Proteomes" id="UP000765845">
    <property type="component" value="Unassembled WGS sequence"/>
</dbReference>
<dbReference type="PANTHER" id="PTHR43283">
    <property type="entry name" value="BETA-LACTAMASE-RELATED"/>
    <property type="match status" value="1"/>
</dbReference>
<name>A0ABX1GAA2_9GAMM</name>
<dbReference type="InterPro" id="IPR001466">
    <property type="entry name" value="Beta-lactam-related"/>
</dbReference>
<gene>
    <name evidence="3" type="ORF">HCU74_00480</name>
</gene>
<feature type="domain" description="Beta-lactamase-related" evidence="2">
    <location>
        <begin position="100"/>
        <end position="375"/>
    </location>
</feature>